<dbReference type="InterPro" id="IPR001611">
    <property type="entry name" value="Leu-rich_rpt"/>
</dbReference>
<dbReference type="PANTHER" id="PTHR48010:SF58">
    <property type="entry name" value="RECEPTOR PROTEIN KINASE-LIKE PROTEIN ZAR1"/>
    <property type="match status" value="1"/>
</dbReference>
<name>A0A2I0V8X9_9ASPA</name>
<accession>A0A2I0V8X9</accession>
<reference evidence="1 2" key="1">
    <citation type="journal article" date="2016" name="Sci. Rep.">
        <title>The Dendrobium catenatum Lindl. genome sequence provides insights into polysaccharide synthase, floral development and adaptive evolution.</title>
        <authorList>
            <person name="Zhang G.Q."/>
            <person name="Xu Q."/>
            <person name="Bian C."/>
            <person name="Tsai W.C."/>
            <person name="Yeh C.M."/>
            <person name="Liu K.W."/>
            <person name="Yoshida K."/>
            <person name="Zhang L.S."/>
            <person name="Chang S.B."/>
            <person name="Chen F."/>
            <person name="Shi Y."/>
            <person name="Su Y.Y."/>
            <person name="Zhang Y.Q."/>
            <person name="Chen L.J."/>
            <person name="Yin Y."/>
            <person name="Lin M."/>
            <person name="Huang H."/>
            <person name="Deng H."/>
            <person name="Wang Z.W."/>
            <person name="Zhu S.L."/>
            <person name="Zhao X."/>
            <person name="Deng C."/>
            <person name="Niu S.C."/>
            <person name="Huang J."/>
            <person name="Wang M."/>
            <person name="Liu G.H."/>
            <person name="Yang H.J."/>
            <person name="Xiao X.J."/>
            <person name="Hsiao Y.Y."/>
            <person name="Wu W.L."/>
            <person name="Chen Y.Y."/>
            <person name="Mitsuda N."/>
            <person name="Ohme-Takagi M."/>
            <person name="Luo Y.B."/>
            <person name="Van de Peer Y."/>
            <person name="Liu Z.J."/>
        </authorList>
    </citation>
    <scope>NUCLEOTIDE SEQUENCE [LARGE SCALE GENOMIC DNA]</scope>
    <source>
        <tissue evidence="1">The whole plant</tissue>
    </source>
</reference>
<protein>
    <submittedName>
        <fullName evidence="1">Protein STRUBBELIG-RECEPTOR FAMILY 4</fullName>
    </submittedName>
</protein>
<keyword evidence="1" id="KW-0675">Receptor</keyword>
<organism evidence="1 2">
    <name type="scientific">Dendrobium catenatum</name>
    <dbReference type="NCBI Taxonomy" id="906689"/>
    <lineage>
        <taxon>Eukaryota</taxon>
        <taxon>Viridiplantae</taxon>
        <taxon>Streptophyta</taxon>
        <taxon>Embryophyta</taxon>
        <taxon>Tracheophyta</taxon>
        <taxon>Spermatophyta</taxon>
        <taxon>Magnoliopsida</taxon>
        <taxon>Liliopsida</taxon>
        <taxon>Asparagales</taxon>
        <taxon>Orchidaceae</taxon>
        <taxon>Epidendroideae</taxon>
        <taxon>Malaxideae</taxon>
        <taxon>Dendrobiinae</taxon>
        <taxon>Dendrobium</taxon>
    </lineage>
</organism>
<dbReference type="Pfam" id="PF00560">
    <property type="entry name" value="LRR_1"/>
    <property type="match status" value="1"/>
</dbReference>
<proteinExistence type="predicted"/>
<sequence>MDDRLDQDPMVPSSWSIMVPGLLSHRSDGSSAPKDLREFLKERGKSRGKENEEELVLAFLFCFNDANRAINYAREVGKSKRRTGRRWNWNTLFPSPDHPKSQILSKVSNKGQKIERPRHAPLNHRLLLPWRRSERQNLRGSNMQPGSISRIVRADREIVQADRYCRNYRPDNSPEGSASSRSAVLLLSNGAHDFQLPGWLRPARTQRRLPKFRNRFNIPRKWGQILETATFSSTFISQFSFAWRKLTSDWLGNLSGLGLTGTLGYQLSSLASVTYFDLSRNNLHGDIPYQLPPSAVHINLAGNTFTGRVPYSISEMSDLETLILANNQLSGQASDMFGKLRKLYELPSVAGVLIGIDITLPLKKAWIGLQCPGYW</sequence>
<dbReference type="PANTHER" id="PTHR48010">
    <property type="entry name" value="OS05G0588300 PROTEIN"/>
    <property type="match status" value="1"/>
</dbReference>
<dbReference type="SUPFAM" id="SSF52058">
    <property type="entry name" value="L domain-like"/>
    <property type="match status" value="1"/>
</dbReference>
<dbReference type="AlphaFoldDB" id="A0A2I0V8X9"/>
<dbReference type="InterPro" id="IPR050994">
    <property type="entry name" value="At_inactive_RLKs"/>
</dbReference>
<evidence type="ECO:0000313" key="2">
    <source>
        <dbReference type="Proteomes" id="UP000233837"/>
    </source>
</evidence>
<reference evidence="1 2" key="2">
    <citation type="journal article" date="2017" name="Nature">
        <title>The Apostasia genome and the evolution of orchids.</title>
        <authorList>
            <person name="Zhang G.Q."/>
            <person name="Liu K.W."/>
            <person name="Li Z."/>
            <person name="Lohaus R."/>
            <person name="Hsiao Y.Y."/>
            <person name="Niu S.C."/>
            <person name="Wang J.Y."/>
            <person name="Lin Y.C."/>
            <person name="Xu Q."/>
            <person name="Chen L.J."/>
            <person name="Yoshida K."/>
            <person name="Fujiwara S."/>
            <person name="Wang Z.W."/>
            <person name="Zhang Y.Q."/>
            <person name="Mitsuda N."/>
            <person name="Wang M."/>
            <person name="Liu G.H."/>
            <person name="Pecoraro L."/>
            <person name="Huang H.X."/>
            <person name="Xiao X.J."/>
            <person name="Lin M."/>
            <person name="Wu X.Y."/>
            <person name="Wu W.L."/>
            <person name="Chen Y.Y."/>
            <person name="Chang S.B."/>
            <person name="Sakamoto S."/>
            <person name="Ohme-Takagi M."/>
            <person name="Yagi M."/>
            <person name="Zeng S.J."/>
            <person name="Shen C.Y."/>
            <person name="Yeh C.M."/>
            <person name="Luo Y.B."/>
            <person name="Tsai W.C."/>
            <person name="Van de Peer Y."/>
            <person name="Liu Z.J."/>
        </authorList>
    </citation>
    <scope>NUCLEOTIDE SEQUENCE [LARGE SCALE GENOMIC DNA]</scope>
    <source>
        <tissue evidence="1">The whole plant</tissue>
    </source>
</reference>
<dbReference type="Gene3D" id="3.80.10.10">
    <property type="entry name" value="Ribonuclease Inhibitor"/>
    <property type="match status" value="1"/>
</dbReference>
<evidence type="ECO:0000313" key="1">
    <source>
        <dbReference type="EMBL" id="PKU59867.1"/>
    </source>
</evidence>
<gene>
    <name evidence="1" type="primary">SRF4</name>
    <name evidence="1" type="ORF">MA16_Dca020240</name>
</gene>
<keyword evidence="2" id="KW-1185">Reference proteome</keyword>
<dbReference type="EMBL" id="KZ504050">
    <property type="protein sequence ID" value="PKU59867.1"/>
    <property type="molecule type" value="Genomic_DNA"/>
</dbReference>
<dbReference type="STRING" id="906689.A0A2I0V8X9"/>
<dbReference type="InterPro" id="IPR032675">
    <property type="entry name" value="LRR_dom_sf"/>
</dbReference>
<dbReference type="Proteomes" id="UP000233837">
    <property type="component" value="Unassembled WGS sequence"/>
</dbReference>